<dbReference type="Proteomes" id="UP000030747">
    <property type="component" value="Unassembled WGS sequence"/>
</dbReference>
<dbReference type="GeneID" id="25256859"/>
<accession>U6KX34</accession>
<reference evidence="1" key="2">
    <citation type="submission" date="2013-10" db="EMBL/GenBank/DDBJ databases">
        <authorList>
            <person name="Aslett M."/>
        </authorList>
    </citation>
    <scope>NUCLEOTIDE SEQUENCE [LARGE SCALE GENOMIC DNA]</scope>
    <source>
        <strain evidence="1">Houghton</strain>
    </source>
</reference>
<protein>
    <submittedName>
        <fullName evidence="1">Ras family domain-containing protein, putative</fullName>
    </submittedName>
</protein>
<evidence type="ECO:0000313" key="1">
    <source>
        <dbReference type="EMBL" id="CDJ40060.1"/>
    </source>
</evidence>
<keyword evidence="2" id="KW-1185">Reference proteome</keyword>
<dbReference type="RefSeq" id="XP_013230813.1">
    <property type="nucleotide sequence ID" value="XM_013375359.1"/>
</dbReference>
<evidence type="ECO:0000313" key="2">
    <source>
        <dbReference type="Proteomes" id="UP000030747"/>
    </source>
</evidence>
<name>U6KX34_EIMTE</name>
<dbReference type="AlphaFoldDB" id="U6KX34"/>
<dbReference type="VEuPathDB" id="ToxoDB:ETH2_0843300"/>
<proteinExistence type="predicted"/>
<dbReference type="VEuPathDB" id="ToxoDB:ETH_00039090"/>
<reference evidence="1" key="1">
    <citation type="submission" date="2013-10" db="EMBL/GenBank/DDBJ databases">
        <title>Genomic analysis of the causative agents of coccidiosis in chickens.</title>
        <authorList>
            <person name="Reid A.J."/>
            <person name="Blake D."/>
            <person name="Billington K."/>
            <person name="Browne H."/>
            <person name="Dunn M."/>
            <person name="Hung S."/>
            <person name="Kawahara F."/>
            <person name="Miranda-Saavedra D."/>
            <person name="Mourier T."/>
            <person name="Nagra H."/>
            <person name="Otto T.D."/>
            <person name="Rawlings N."/>
            <person name="Sanchez A."/>
            <person name="Sanders M."/>
            <person name="Subramaniam C."/>
            <person name="Tay Y."/>
            <person name="Dear P."/>
            <person name="Doerig C."/>
            <person name="Gruber A."/>
            <person name="Parkinson J."/>
            <person name="Shirley M."/>
            <person name="Wan K.L."/>
            <person name="Berriman M."/>
            <person name="Tomley F."/>
            <person name="Pain A."/>
        </authorList>
    </citation>
    <scope>NUCLEOTIDE SEQUENCE [LARGE SCALE GENOMIC DNA]</scope>
    <source>
        <strain evidence="1">Houghton</strain>
    </source>
</reference>
<sequence length="83" mass="8955">MEDDARRPRNLVLSVCDFKLQQQQQQQQQGLTDSGRVGSKLIVGRGTQLLLHGGADEFGCYSDLHAIELGPGRVSGGAGDFRA</sequence>
<dbReference type="OrthoDB" id="354658at2759"/>
<gene>
    <name evidence="1" type="ORF">ETH_00039090</name>
</gene>
<dbReference type="EMBL" id="HG674871">
    <property type="protein sequence ID" value="CDJ40060.1"/>
    <property type="molecule type" value="Genomic_DNA"/>
</dbReference>
<organism evidence="1 2">
    <name type="scientific">Eimeria tenella</name>
    <name type="common">Coccidian parasite</name>
    <dbReference type="NCBI Taxonomy" id="5802"/>
    <lineage>
        <taxon>Eukaryota</taxon>
        <taxon>Sar</taxon>
        <taxon>Alveolata</taxon>
        <taxon>Apicomplexa</taxon>
        <taxon>Conoidasida</taxon>
        <taxon>Coccidia</taxon>
        <taxon>Eucoccidiorida</taxon>
        <taxon>Eimeriorina</taxon>
        <taxon>Eimeriidae</taxon>
        <taxon>Eimeria</taxon>
    </lineage>
</organism>